<dbReference type="PANTHER" id="PTHR43283:SF7">
    <property type="entry name" value="BETA-LACTAMASE-RELATED DOMAIN-CONTAINING PROTEIN"/>
    <property type="match status" value="1"/>
</dbReference>
<organism evidence="2 3">
    <name type="scientific">Paenibacillus pectinilyticus</name>
    <dbReference type="NCBI Taxonomy" id="512399"/>
    <lineage>
        <taxon>Bacteria</taxon>
        <taxon>Bacillati</taxon>
        <taxon>Bacillota</taxon>
        <taxon>Bacilli</taxon>
        <taxon>Bacillales</taxon>
        <taxon>Paenibacillaceae</taxon>
        <taxon>Paenibacillus</taxon>
    </lineage>
</organism>
<sequence length="315" mass="35591">MNLTSLSDNIVPLDLRSCLISQRGQLIFEHYRNDLTMRKIAKINSCTKSVLSALLSIAVDQGTLPALTTPISMFFPELNADPDPRKKEITLYHLLTMTPGFRWTEFGGLNSFPKMTRTPNWVNYVLAQPLSDPPGTRMVYNSGASQLLSAILVQSSGMPVAEFAEAHLFKPLGIETYDWEQDPQGIHTGGFGLSLRPTDMLKFGQLYLQHGKWENKQLISKEMVSSTIKPAITIDAPNRGYYALHWWMDAYSLDDKDDSAPTLAYYYARGFGGQYIHIVPSLEIVTVLTNDKRQKEQPPRDVFRQFIAPLLMQQN</sequence>
<dbReference type="STRING" id="512399.A8709_25535"/>
<dbReference type="Pfam" id="PF00144">
    <property type="entry name" value="Beta-lactamase"/>
    <property type="match status" value="1"/>
</dbReference>
<protein>
    <submittedName>
        <fullName evidence="2">Serine hydrolase</fullName>
    </submittedName>
</protein>
<comment type="caution">
    <text evidence="2">The sequence shown here is derived from an EMBL/GenBank/DDBJ whole genome shotgun (WGS) entry which is preliminary data.</text>
</comment>
<name>A0A1C1A116_9BACL</name>
<dbReference type="GO" id="GO:0016787">
    <property type="term" value="F:hydrolase activity"/>
    <property type="evidence" value="ECO:0007669"/>
    <property type="project" value="UniProtKB-KW"/>
</dbReference>
<accession>A0A1C1A116</accession>
<gene>
    <name evidence="2" type="ORF">A8709_25535</name>
</gene>
<proteinExistence type="predicted"/>
<dbReference type="Gene3D" id="3.40.710.10">
    <property type="entry name" value="DD-peptidase/beta-lactamase superfamily"/>
    <property type="match status" value="1"/>
</dbReference>
<evidence type="ECO:0000259" key="1">
    <source>
        <dbReference type="Pfam" id="PF00144"/>
    </source>
</evidence>
<keyword evidence="2" id="KW-0378">Hydrolase</keyword>
<dbReference type="Proteomes" id="UP000093309">
    <property type="component" value="Unassembled WGS sequence"/>
</dbReference>
<dbReference type="InterPro" id="IPR001466">
    <property type="entry name" value="Beta-lactam-related"/>
</dbReference>
<dbReference type="AlphaFoldDB" id="A0A1C1A116"/>
<dbReference type="InterPro" id="IPR012338">
    <property type="entry name" value="Beta-lactam/transpept-like"/>
</dbReference>
<dbReference type="PANTHER" id="PTHR43283">
    <property type="entry name" value="BETA-LACTAMASE-RELATED"/>
    <property type="match status" value="1"/>
</dbReference>
<dbReference type="OrthoDB" id="9773047at2"/>
<reference evidence="3" key="1">
    <citation type="submission" date="2016-05" db="EMBL/GenBank/DDBJ databases">
        <title>Paenibacillus oryzae. sp. nov., isolated from the rice root.</title>
        <authorList>
            <person name="Zhang J."/>
            <person name="Zhang X."/>
        </authorList>
    </citation>
    <scope>NUCLEOTIDE SEQUENCE [LARGE SCALE GENOMIC DNA]</scope>
    <source>
        <strain evidence="3">KCTC13222</strain>
    </source>
</reference>
<keyword evidence="3" id="KW-1185">Reference proteome</keyword>
<evidence type="ECO:0000313" key="2">
    <source>
        <dbReference type="EMBL" id="OCT14198.1"/>
    </source>
</evidence>
<dbReference type="RefSeq" id="WP_065853051.1">
    <property type="nucleotide sequence ID" value="NZ_LYPC01000020.1"/>
</dbReference>
<evidence type="ECO:0000313" key="3">
    <source>
        <dbReference type="Proteomes" id="UP000093309"/>
    </source>
</evidence>
<dbReference type="EMBL" id="LYPC01000020">
    <property type="protein sequence ID" value="OCT14198.1"/>
    <property type="molecule type" value="Genomic_DNA"/>
</dbReference>
<dbReference type="InterPro" id="IPR050789">
    <property type="entry name" value="Diverse_Enzym_Activities"/>
</dbReference>
<dbReference type="SUPFAM" id="SSF56601">
    <property type="entry name" value="beta-lactamase/transpeptidase-like"/>
    <property type="match status" value="1"/>
</dbReference>
<feature type="domain" description="Beta-lactamase-related" evidence="1">
    <location>
        <begin position="20"/>
        <end position="294"/>
    </location>
</feature>